<comment type="caution">
    <text evidence="2">The sequence shown here is derived from an EMBL/GenBank/DDBJ whole genome shotgun (WGS) entry which is preliminary data.</text>
</comment>
<feature type="signal peptide" evidence="1">
    <location>
        <begin position="1"/>
        <end position="25"/>
    </location>
</feature>
<evidence type="ECO:0000313" key="2">
    <source>
        <dbReference type="EMBL" id="RCK33712.1"/>
    </source>
</evidence>
<proteinExistence type="predicted"/>
<dbReference type="OrthoDB" id="8224439at2"/>
<name>A0A367W422_9PROT</name>
<organism evidence="2 3">
    <name type="scientific">Thalassospira profundimaris</name>
    <dbReference type="NCBI Taxonomy" id="502049"/>
    <lineage>
        <taxon>Bacteria</taxon>
        <taxon>Pseudomonadati</taxon>
        <taxon>Pseudomonadota</taxon>
        <taxon>Alphaproteobacteria</taxon>
        <taxon>Rhodospirillales</taxon>
        <taxon>Thalassospiraceae</taxon>
        <taxon>Thalassospira</taxon>
    </lineage>
</organism>
<protein>
    <submittedName>
        <fullName evidence="2">Uncharacterized protein</fullName>
    </submittedName>
</protein>
<dbReference type="Proteomes" id="UP000253226">
    <property type="component" value="Unassembled WGS sequence"/>
</dbReference>
<evidence type="ECO:0000313" key="3">
    <source>
        <dbReference type="Proteomes" id="UP000253226"/>
    </source>
</evidence>
<reference evidence="2 3" key="1">
    <citation type="submission" date="2014-07" db="EMBL/GenBank/DDBJ databases">
        <title>Draft genome sequence of Thalassospira profundimaris 35.</title>
        <authorList>
            <person name="Lai Q."/>
            <person name="Shao Z."/>
        </authorList>
    </citation>
    <scope>NUCLEOTIDE SEQUENCE [LARGE SCALE GENOMIC DNA]</scope>
    <source>
        <strain evidence="2 3">35</strain>
    </source>
</reference>
<sequence>MPRIARYIGTLVTVCAPFAATPVIASDSTEQQQDNPTFALMDLRGTTAWAITNFQWLEPAEETLDVLIANAGTGNVRLDFVMNNIVPPYCELRPNPEICDGPGTPVSWMEDVPQTICMDIPSPIRARHKAVLSKTEQLCLQPTSNLMFPKGWADGTIWDQLHLQQSVAPGKVRVEDDTAIIDLVISDAIATRFASLSEQEYGPIMIGWDQETLRKNLGPRLDQFVAGDDENCTYLQRNHDPSGLGYLVLDGRLARISLYADEYDVATSLVKTTQGIALGSTRDDILATYDRAALVEEEHEYLGGNARYITWWADQGKTRGIRFELNEDGLVTAIHAGSDAITLLEGCS</sequence>
<accession>A0A367W422</accession>
<evidence type="ECO:0000256" key="1">
    <source>
        <dbReference type="SAM" id="SignalP"/>
    </source>
</evidence>
<dbReference type="RefSeq" id="WP_114103565.1">
    <property type="nucleotide sequence ID" value="NZ_JPWF01000012.1"/>
</dbReference>
<feature type="chain" id="PRO_5016819870" evidence="1">
    <location>
        <begin position="26"/>
        <end position="348"/>
    </location>
</feature>
<dbReference type="AlphaFoldDB" id="A0A367W422"/>
<keyword evidence="1" id="KW-0732">Signal</keyword>
<dbReference type="EMBL" id="JPWF01000012">
    <property type="protein sequence ID" value="RCK33712.1"/>
    <property type="molecule type" value="Genomic_DNA"/>
</dbReference>
<gene>
    <name evidence="2" type="ORF">TH19_17555</name>
</gene>